<name>A0A4Z0HER7_9ACTN</name>
<dbReference type="Proteomes" id="UP000297948">
    <property type="component" value="Unassembled WGS sequence"/>
</dbReference>
<keyword evidence="1" id="KW-0472">Membrane</keyword>
<evidence type="ECO:0000256" key="1">
    <source>
        <dbReference type="SAM" id="Phobius"/>
    </source>
</evidence>
<organism evidence="2 3">
    <name type="scientific">Streptomyces palmae</name>
    <dbReference type="NCBI Taxonomy" id="1701085"/>
    <lineage>
        <taxon>Bacteria</taxon>
        <taxon>Bacillati</taxon>
        <taxon>Actinomycetota</taxon>
        <taxon>Actinomycetes</taxon>
        <taxon>Kitasatosporales</taxon>
        <taxon>Streptomycetaceae</taxon>
        <taxon>Streptomyces</taxon>
    </lineage>
</organism>
<sequence length="159" mass="15966">MTAVITLGGVAAGGSLLVFTLARWARTGRRLDRMILLAIGLGMGLLAAGCSGGLLAWITAHTAGPANAVGRVLIGGADQAVADVHRDELAVGGGVAITVLLAAALLLARFCCTDLRWHLAIGALSGDLLGRTPGVSALVADTLTPAVNSLGEHILNSLN</sequence>
<gene>
    <name evidence="2" type="ORF">E4099_08215</name>
</gene>
<comment type="caution">
    <text evidence="2">The sequence shown here is derived from an EMBL/GenBank/DDBJ whole genome shotgun (WGS) entry which is preliminary data.</text>
</comment>
<feature type="transmembrane region" description="Helical" evidence="1">
    <location>
        <begin position="89"/>
        <end position="108"/>
    </location>
</feature>
<accession>A0A4Z0HER7</accession>
<evidence type="ECO:0000313" key="3">
    <source>
        <dbReference type="Proteomes" id="UP000297948"/>
    </source>
</evidence>
<reference evidence="2 3" key="1">
    <citation type="submission" date="2019-03" db="EMBL/GenBank/DDBJ databases">
        <authorList>
            <person name="Gonzalez-Pimentel J.L."/>
        </authorList>
    </citation>
    <scope>NUCLEOTIDE SEQUENCE [LARGE SCALE GENOMIC DNA]</scope>
    <source>
        <strain evidence="2 3">JCM 31289</strain>
    </source>
</reference>
<keyword evidence="3" id="KW-1185">Reference proteome</keyword>
<protein>
    <submittedName>
        <fullName evidence="2">Uncharacterized protein</fullName>
    </submittedName>
</protein>
<dbReference type="AlphaFoldDB" id="A0A4Z0HER7"/>
<feature type="transmembrane region" description="Helical" evidence="1">
    <location>
        <begin position="36"/>
        <end position="58"/>
    </location>
</feature>
<dbReference type="EMBL" id="SRID01000049">
    <property type="protein sequence ID" value="TGB14608.1"/>
    <property type="molecule type" value="Genomic_DNA"/>
</dbReference>
<dbReference type="RefSeq" id="WP_135338293.1">
    <property type="nucleotide sequence ID" value="NZ_JBHLTX010000058.1"/>
</dbReference>
<keyword evidence="1" id="KW-0812">Transmembrane</keyword>
<keyword evidence="1" id="KW-1133">Transmembrane helix</keyword>
<proteinExistence type="predicted"/>
<feature type="transmembrane region" description="Helical" evidence="1">
    <location>
        <begin position="6"/>
        <end position="24"/>
    </location>
</feature>
<evidence type="ECO:0000313" key="2">
    <source>
        <dbReference type="EMBL" id="TGB14608.1"/>
    </source>
</evidence>